<evidence type="ECO:0000256" key="1">
    <source>
        <dbReference type="SAM" id="MobiDB-lite"/>
    </source>
</evidence>
<feature type="non-terminal residue" evidence="2">
    <location>
        <position position="1"/>
    </location>
</feature>
<name>A0ABU3VKD1_9RHOB</name>
<gene>
    <name evidence="2" type="ORF">QO231_22280</name>
</gene>
<evidence type="ECO:0008006" key="4">
    <source>
        <dbReference type="Google" id="ProtNLM"/>
    </source>
</evidence>
<evidence type="ECO:0000313" key="2">
    <source>
        <dbReference type="EMBL" id="MDU9006568.1"/>
    </source>
</evidence>
<sequence>DQVWGGMGRDKIYLGKGDDIFHDEDQGGANGADLVKGGSGNDTFHDGGGNDEYHGDAGADLFVFSSGHGNDMIADFAPGQDHIQFTIPDLGFADLVFRDLGQDVQIDTSSGTITLLDLDPVDLGAADFLFA</sequence>
<organism evidence="2 3">
    <name type="scientific">Sedimentitalea todarodis</name>
    <dbReference type="NCBI Taxonomy" id="1631240"/>
    <lineage>
        <taxon>Bacteria</taxon>
        <taxon>Pseudomonadati</taxon>
        <taxon>Pseudomonadota</taxon>
        <taxon>Alphaproteobacteria</taxon>
        <taxon>Rhodobacterales</taxon>
        <taxon>Paracoccaceae</taxon>
        <taxon>Sedimentitalea</taxon>
    </lineage>
</organism>
<dbReference type="Proteomes" id="UP001255416">
    <property type="component" value="Unassembled WGS sequence"/>
</dbReference>
<dbReference type="EMBL" id="JASMWN010000025">
    <property type="protein sequence ID" value="MDU9006568.1"/>
    <property type="molecule type" value="Genomic_DNA"/>
</dbReference>
<accession>A0ABU3VKD1</accession>
<evidence type="ECO:0000313" key="3">
    <source>
        <dbReference type="Proteomes" id="UP001255416"/>
    </source>
</evidence>
<dbReference type="InterPro" id="IPR001343">
    <property type="entry name" value="Hemolysn_Ca-bd"/>
</dbReference>
<comment type="caution">
    <text evidence="2">The sequence shown here is derived from an EMBL/GenBank/DDBJ whole genome shotgun (WGS) entry which is preliminary data.</text>
</comment>
<proteinExistence type="predicted"/>
<reference evidence="3" key="1">
    <citation type="submission" date="2023-05" db="EMBL/GenBank/DDBJ databases">
        <title>Sedimentitalea sp. nov. JM2-8.</title>
        <authorList>
            <person name="Huang J."/>
        </authorList>
    </citation>
    <scope>NUCLEOTIDE SEQUENCE [LARGE SCALE GENOMIC DNA]</scope>
    <source>
        <strain evidence="3">KHS03</strain>
    </source>
</reference>
<dbReference type="SUPFAM" id="SSF51120">
    <property type="entry name" value="beta-Roll"/>
    <property type="match status" value="1"/>
</dbReference>
<dbReference type="PRINTS" id="PR00313">
    <property type="entry name" value="CABNDNGRPT"/>
</dbReference>
<keyword evidence="3" id="KW-1185">Reference proteome</keyword>
<dbReference type="Pfam" id="PF00353">
    <property type="entry name" value="HemolysinCabind"/>
    <property type="match status" value="2"/>
</dbReference>
<feature type="region of interest" description="Disordered" evidence="1">
    <location>
        <begin position="25"/>
        <end position="50"/>
    </location>
</feature>
<protein>
    <recommendedName>
        <fullName evidence="4">Calcium-binding protein</fullName>
    </recommendedName>
</protein>
<dbReference type="InterPro" id="IPR011049">
    <property type="entry name" value="Serralysin-like_metalloprot_C"/>
</dbReference>
<dbReference type="Gene3D" id="2.150.10.10">
    <property type="entry name" value="Serralysin-like metalloprotease, C-terminal"/>
    <property type="match status" value="1"/>
</dbReference>